<protein>
    <submittedName>
        <fullName evidence="2">Carboxylase</fullName>
    </submittedName>
</protein>
<dbReference type="PROSITE" id="PS50989">
    <property type="entry name" value="COA_CT_CTER"/>
    <property type="match status" value="1"/>
</dbReference>
<dbReference type="GO" id="GO:0006552">
    <property type="term" value="P:L-leucine catabolic process"/>
    <property type="evidence" value="ECO:0007669"/>
    <property type="project" value="TreeGrafter"/>
</dbReference>
<dbReference type="SUPFAM" id="SSF52096">
    <property type="entry name" value="ClpP/crotonase"/>
    <property type="match status" value="2"/>
</dbReference>
<dbReference type="InterPro" id="IPR034733">
    <property type="entry name" value="AcCoA_carboxyl_beta"/>
</dbReference>
<proteinExistence type="predicted"/>
<dbReference type="EMBL" id="QGMY01000009">
    <property type="protein sequence ID" value="PWR70985.1"/>
    <property type="molecule type" value="Genomic_DNA"/>
</dbReference>
<dbReference type="Proteomes" id="UP000245657">
    <property type="component" value="Unassembled WGS sequence"/>
</dbReference>
<reference evidence="2 3" key="1">
    <citation type="submission" date="2018-05" db="EMBL/GenBank/DDBJ databases">
        <title>Draft genome of Methanospirillum lacunae Ki8-1.</title>
        <authorList>
            <person name="Dueholm M.S."/>
            <person name="Nielsen P.H."/>
            <person name="Bakmann L.F."/>
            <person name="Otzen D.E."/>
        </authorList>
    </citation>
    <scope>NUCLEOTIDE SEQUENCE [LARGE SCALE GENOMIC DNA]</scope>
    <source>
        <strain evidence="2 3">Ki8-1</strain>
    </source>
</reference>
<dbReference type="GO" id="GO:0004485">
    <property type="term" value="F:methylcrotonoyl-CoA carboxylase activity"/>
    <property type="evidence" value="ECO:0007669"/>
    <property type="project" value="TreeGrafter"/>
</dbReference>
<dbReference type="InterPro" id="IPR029045">
    <property type="entry name" value="ClpP/crotonase-like_dom_sf"/>
</dbReference>
<gene>
    <name evidence="2" type="ORF">DK846_13475</name>
</gene>
<organism evidence="2 3">
    <name type="scientific">Methanospirillum lacunae</name>
    <dbReference type="NCBI Taxonomy" id="668570"/>
    <lineage>
        <taxon>Archaea</taxon>
        <taxon>Methanobacteriati</taxon>
        <taxon>Methanobacteriota</taxon>
        <taxon>Stenosarchaea group</taxon>
        <taxon>Methanomicrobia</taxon>
        <taxon>Methanomicrobiales</taxon>
        <taxon>Methanospirillaceae</taxon>
        <taxon>Methanospirillum</taxon>
    </lineage>
</organism>
<dbReference type="AlphaFoldDB" id="A0A2V2MXH6"/>
<dbReference type="Pfam" id="PF01039">
    <property type="entry name" value="Carboxyl_trans"/>
    <property type="match status" value="1"/>
</dbReference>
<feature type="domain" description="CoA carboxyltransferase C-terminal" evidence="1">
    <location>
        <begin position="230"/>
        <end position="461"/>
    </location>
</feature>
<evidence type="ECO:0000313" key="2">
    <source>
        <dbReference type="EMBL" id="PWR70985.1"/>
    </source>
</evidence>
<dbReference type="InterPro" id="IPR011763">
    <property type="entry name" value="COA_CT_C"/>
</dbReference>
<evidence type="ECO:0000259" key="1">
    <source>
        <dbReference type="PROSITE" id="PS50989"/>
    </source>
</evidence>
<dbReference type="PANTHER" id="PTHR22855">
    <property type="entry name" value="ACETYL, PROPIONYL, PYRUVATE, AND GLUTACONYL CARBOXYLASE-RELATED"/>
    <property type="match status" value="1"/>
</dbReference>
<dbReference type="PANTHER" id="PTHR22855:SF13">
    <property type="entry name" value="METHYLCROTONOYL-COA CARBOXYLASE BETA CHAIN, MITOCHONDRIAL"/>
    <property type="match status" value="1"/>
</dbReference>
<sequence>MNSLMRVRLNTVLDENTFTPLIRSEDTELIGGTGYIEGRQVCVIALNPVASVPLDPFEVLQDELALLDHAEMNHLPILHLADRPERVAMGTTAIPLSIMRTYIEPKGVGSVFTRFARLSGVVPRIAVVFSPIATTLTYPVAECDVVLMTKASGMSLARPDMQRLMTGESESYEAYGGAEMHASVSGTCDILCDTPTDALQLVRKTLQIFPSYYSDSPPVFEPRNPDPDARLPSPLTLAYPYSRFDMHNLIETFIDHETFLEHRALYATELITGFARVNGMNIGVVANNSLNKGGILFPETCIKLASFASLCDSFNIPLLFLADLPGFMVGKESENAGIIHHGALIFSTLANLSVPKICIIVRKAYTAGLYAMCGTGFEPDRLLSFPDAELTIYGTRAASKLAKESGYTLEKIKEVEDAVKATANPRLHVESGYIDGIIEPDQVRSELSVFLEWAYSLPLNRTFPRRVLCL</sequence>
<evidence type="ECO:0000313" key="3">
    <source>
        <dbReference type="Proteomes" id="UP000245657"/>
    </source>
</evidence>
<keyword evidence="3" id="KW-1185">Reference proteome</keyword>
<name>A0A2V2MXH6_9EURY</name>
<dbReference type="GO" id="GO:1905202">
    <property type="term" value="C:methylcrotonoyl-CoA carboxylase complex"/>
    <property type="evidence" value="ECO:0007669"/>
    <property type="project" value="TreeGrafter"/>
</dbReference>
<comment type="caution">
    <text evidence="2">The sequence shown here is derived from an EMBL/GenBank/DDBJ whole genome shotgun (WGS) entry which is preliminary data.</text>
</comment>
<dbReference type="InterPro" id="IPR045190">
    <property type="entry name" value="MCCB/AccD1-like"/>
</dbReference>
<dbReference type="Gene3D" id="3.90.226.10">
    <property type="entry name" value="2-enoyl-CoA Hydratase, Chain A, domain 1"/>
    <property type="match status" value="2"/>
</dbReference>
<accession>A0A2V2MXH6</accession>